<reference evidence="2" key="1">
    <citation type="submission" date="2023-04" db="EMBL/GenBank/DDBJ databases">
        <title>Phytophthora lilii NBRC 32176.</title>
        <authorList>
            <person name="Ichikawa N."/>
            <person name="Sato H."/>
            <person name="Tonouchi N."/>
        </authorList>
    </citation>
    <scope>NUCLEOTIDE SEQUENCE</scope>
    <source>
        <strain evidence="2">NBRC 32176</strain>
    </source>
</reference>
<dbReference type="OrthoDB" id="165832at2759"/>
<comment type="caution">
    <text evidence="2">The sequence shown here is derived from an EMBL/GenBank/DDBJ whole genome shotgun (WGS) entry which is preliminary data.</text>
</comment>
<dbReference type="AlphaFoldDB" id="A0A9W6YHG9"/>
<gene>
    <name evidence="2" type="ORF">Plil01_001729600</name>
</gene>
<feature type="compositionally biased region" description="Low complexity" evidence="1">
    <location>
        <begin position="181"/>
        <end position="190"/>
    </location>
</feature>
<sequence length="204" mass="21558">MDVPAWHPANANSNALRRQALAGGAPAKRVEFTVMAGSTVDTSTEAEKQLVTKEESALLGGGRGLLDPSDRLGVVCVADGRKTHAVLAALQTFRSNALKVQAHKMPLVPPVPSVSVGKKPAEKKHLMVVKAKKRQAPLGKETKLKKTKTDKSQTIPASPKDKRSHAEAAKKAKDSKKSDAAAKPPAKSAATALLLQDYSSSDDE</sequence>
<organism evidence="2 3">
    <name type="scientific">Phytophthora lilii</name>
    <dbReference type="NCBI Taxonomy" id="2077276"/>
    <lineage>
        <taxon>Eukaryota</taxon>
        <taxon>Sar</taxon>
        <taxon>Stramenopiles</taxon>
        <taxon>Oomycota</taxon>
        <taxon>Peronosporomycetes</taxon>
        <taxon>Peronosporales</taxon>
        <taxon>Peronosporaceae</taxon>
        <taxon>Phytophthora</taxon>
    </lineage>
</organism>
<evidence type="ECO:0000256" key="1">
    <source>
        <dbReference type="SAM" id="MobiDB-lite"/>
    </source>
</evidence>
<accession>A0A9W6YHG9</accession>
<dbReference type="EMBL" id="BSXW01012417">
    <property type="protein sequence ID" value="GMF64503.1"/>
    <property type="molecule type" value="Genomic_DNA"/>
</dbReference>
<feature type="compositionally biased region" description="Basic and acidic residues" evidence="1">
    <location>
        <begin position="140"/>
        <end position="151"/>
    </location>
</feature>
<proteinExistence type="predicted"/>
<dbReference type="Proteomes" id="UP001165083">
    <property type="component" value="Unassembled WGS sequence"/>
</dbReference>
<name>A0A9W6YHG9_9STRA</name>
<evidence type="ECO:0000313" key="3">
    <source>
        <dbReference type="Proteomes" id="UP001165083"/>
    </source>
</evidence>
<protein>
    <submittedName>
        <fullName evidence="2">Unnamed protein product</fullName>
    </submittedName>
</protein>
<feature type="compositionally biased region" description="Basic and acidic residues" evidence="1">
    <location>
        <begin position="159"/>
        <end position="180"/>
    </location>
</feature>
<feature type="region of interest" description="Disordered" evidence="1">
    <location>
        <begin position="131"/>
        <end position="204"/>
    </location>
</feature>
<evidence type="ECO:0000313" key="2">
    <source>
        <dbReference type="EMBL" id="GMF64503.1"/>
    </source>
</evidence>
<keyword evidence="3" id="KW-1185">Reference proteome</keyword>